<dbReference type="PANTHER" id="PTHR43736">
    <property type="entry name" value="ADP-RIBOSE PYROPHOSPHATASE"/>
    <property type="match status" value="1"/>
</dbReference>
<evidence type="ECO:0000259" key="3">
    <source>
        <dbReference type="PROSITE" id="PS51462"/>
    </source>
</evidence>
<reference evidence="5" key="1">
    <citation type="submission" date="2017-09" db="EMBL/GenBank/DDBJ databases">
        <title>Depth-based differentiation of microbial function through sediment-hosted aquifers and enrichment of novel symbionts in the deep terrestrial subsurface.</title>
        <authorList>
            <person name="Probst A.J."/>
            <person name="Ladd B."/>
            <person name="Jarett J.K."/>
            <person name="Geller-Mcgrath D.E."/>
            <person name="Sieber C.M.K."/>
            <person name="Emerson J.B."/>
            <person name="Anantharaman K."/>
            <person name="Thomas B.C."/>
            <person name="Malmstrom R."/>
            <person name="Stieglmeier M."/>
            <person name="Klingl A."/>
            <person name="Woyke T."/>
            <person name="Ryan C.M."/>
            <person name="Banfield J.F."/>
        </authorList>
    </citation>
    <scope>NUCLEOTIDE SEQUENCE [LARGE SCALE GENOMIC DNA]</scope>
</reference>
<dbReference type="GO" id="GO:0016787">
    <property type="term" value="F:hydrolase activity"/>
    <property type="evidence" value="ECO:0007669"/>
    <property type="project" value="UniProtKB-KW"/>
</dbReference>
<dbReference type="EMBL" id="PEZT01000002">
    <property type="protein sequence ID" value="PIS09571.1"/>
    <property type="molecule type" value="Genomic_DNA"/>
</dbReference>
<proteinExistence type="inferred from homology"/>
<gene>
    <name evidence="4" type="ORF">COT75_00835</name>
</gene>
<dbReference type="AlphaFoldDB" id="A0A2H0WA79"/>
<dbReference type="Gene3D" id="3.90.79.10">
    <property type="entry name" value="Nucleoside Triphosphate Pyrophosphohydrolase"/>
    <property type="match status" value="1"/>
</dbReference>
<dbReference type="InterPro" id="IPR000086">
    <property type="entry name" value="NUDIX_hydrolase_dom"/>
</dbReference>
<feature type="domain" description="Nudix hydrolase" evidence="3">
    <location>
        <begin position="6"/>
        <end position="135"/>
    </location>
</feature>
<comment type="similarity">
    <text evidence="2">Belongs to the Nudix hydrolase family.</text>
</comment>
<name>A0A2H0WA79_9BACT</name>
<evidence type="ECO:0000256" key="2">
    <source>
        <dbReference type="RuleBase" id="RU003476"/>
    </source>
</evidence>
<dbReference type="PROSITE" id="PS51462">
    <property type="entry name" value="NUDIX"/>
    <property type="match status" value="1"/>
</dbReference>
<dbReference type="InterPro" id="IPR020084">
    <property type="entry name" value="NUDIX_hydrolase_CS"/>
</dbReference>
<accession>A0A2H0WA79</accession>
<keyword evidence="1 2" id="KW-0378">Hydrolase</keyword>
<evidence type="ECO:0000313" key="4">
    <source>
        <dbReference type="EMBL" id="PIS09571.1"/>
    </source>
</evidence>
<dbReference type="InterPro" id="IPR020476">
    <property type="entry name" value="Nudix_hydrolase"/>
</dbReference>
<dbReference type="PROSITE" id="PS00893">
    <property type="entry name" value="NUDIX_BOX"/>
    <property type="match status" value="1"/>
</dbReference>
<dbReference type="Proteomes" id="UP000230093">
    <property type="component" value="Unassembled WGS sequence"/>
</dbReference>
<organism evidence="4 5">
    <name type="scientific">Candidatus Beckwithbacteria bacterium CG10_big_fil_rev_8_21_14_0_10_34_10</name>
    <dbReference type="NCBI Taxonomy" id="1974495"/>
    <lineage>
        <taxon>Bacteria</taxon>
        <taxon>Candidatus Beckwithiibacteriota</taxon>
    </lineage>
</organism>
<protein>
    <submittedName>
        <fullName evidence="4">ADP-ribose pyrophosphatase</fullName>
    </submittedName>
</protein>
<evidence type="ECO:0000256" key="1">
    <source>
        <dbReference type="ARBA" id="ARBA00022801"/>
    </source>
</evidence>
<dbReference type="PANTHER" id="PTHR43736:SF1">
    <property type="entry name" value="DIHYDRONEOPTERIN TRIPHOSPHATE DIPHOSPHATASE"/>
    <property type="match status" value="1"/>
</dbReference>
<dbReference type="InterPro" id="IPR015797">
    <property type="entry name" value="NUDIX_hydrolase-like_dom_sf"/>
</dbReference>
<dbReference type="PRINTS" id="PR00502">
    <property type="entry name" value="NUDIXFAMILY"/>
</dbReference>
<comment type="caution">
    <text evidence="4">The sequence shown here is derived from an EMBL/GenBank/DDBJ whole genome shotgun (WGS) entry which is preliminary data.</text>
</comment>
<dbReference type="Pfam" id="PF00293">
    <property type="entry name" value="NUDIX"/>
    <property type="match status" value="1"/>
</dbReference>
<dbReference type="SUPFAM" id="SSF55811">
    <property type="entry name" value="Nudix"/>
    <property type="match status" value="1"/>
</dbReference>
<evidence type="ECO:0000313" key="5">
    <source>
        <dbReference type="Proteomes" id="UP000230093"/>
    </source>
</evidence>
<sequence length="137" mass="16072">MKKKQDPSPIVGALVFNRKGEILLVKSYKWKGKYQIPGGHIEEGETIEEAVKREVKEETGLEVFKIEFLNVQEAVFDKAFFKKRHFIFIDYTCRTNSLKVILNEEAQSYIWTTLKKALKMNLNSYTRKAIKDLLKRK</sequence>